<sequence>MQMEIMEDGNLVDRVRILLQRDMKYYQEKQMVLSEPICVGISGGKLDFPRHASFASTKIVAWWEAEFTTTFKESSGLSFTSKEHTEAADCTEVVKHSEPSEFVAMIVDTSEQLLEHLHTLTQEALDHADLTVLTATLGAAALVRNCLWNYNKKVKTVVSAQACSKLHKWFKSYQEMAEALAERLLDLHCRLISLYILTEANSLDWQSNQPFFEKERCSYVIQMWWLYMQGTHNTQQNARVLVMTFSISIILGTKEDLWNTVPPKMAQRVFSGMLDESLTILTVRFVHGRPSLARCQQFWADVFNVLCCTANLSLATFVNANELVGFNVTRLSIISRDIHAKCGELLVSLLLRGTPLNILYQVLRNGLENLNILLPRRGPAPWLIMSSPHLLPPSSENIDNLKQLADGPSIALEIKILRAQPQPDWGQLMKILLMREHKISALLFQEFVKQSNGYKSDDSFTRKEKSKVDAKEQEGCGGFLCSGQTCSRPACSPALWAYSLTYISIIADMDAMIVIIPALLQDSDWSNCLDRHQVWNQIRPPWLHALITPLYPIMVPIITTLLDAIKTGASIYQTMSLALACFSELYICAPAGLLRTASRINNNIPANCHPIGGSVLLQIMCAALYTNFSKVRADPSTNSTASTSSNEPQLVAGLDRNDTVSLAIALGEAICSIDEDDKHTLQINSLLSSINERLESDDLRWPGIDPEGMPYVVAQAYADELLLTSEGRLAIKVIHEYVVHGSDWILNCLGIEETSTMTEAPKYIPNSPGKPPAPKPLLHMMFHIGSKPFDQLLVDYMQADWLRVLKIPQAITIERLRSQILKRPEFKDTANLPQSDKEIIEALKLLCSTRKSSHLI</sequence>
<keyword evidence="1" id="KW-1185">Reference proteome</keyword>
<accession>A0ABM3GKT0</accession>
<dbReference type="GeneID" id="107222755"/>
<dbReference type="Pfam" id="PF14906">
    <property type="entry name" value="DUF4495"/>
    <property type="match status" value="2"/>
</dbReference>
<dbReference type="InterPro" id="IPR027993">
    <property type="entry name" value="DUF4495"/>
</dbReference>
<reference evidence="2" key="1">
    <citation type="submission" date="2025-08" db="UniProtKB">
        <authorList>
            <consortium name="RefSeq"/>
        </authorList>
    </citation>
    <scope>IDENTIFICATION</scope>
    <source>
        <tissue evidence="2">Thorax and Abdomen</tissue>
    </source>
</reference>
<evidence type="ECO:0000313" key="2">
    <source>
        <dbReference type="RefSeq" id="XP_046600879.1"/>
    </source>
</evidence>
<name>A0ABM3GKT0_NEOLC</name>
<dbReference type="PANTHER" id="PTHR33960">
    <property type="entry name" value="SIMILAR TO KIAA0825 PROTEIN"/>
    <property type="match status" value="1"/>
</dbReference>
<dbReference type="Proteomes" id="UP000829291">
    <property type="component" value="Chromosome 1"/>
</dbReference>
<dbReference type="RefSeq" id="XP_046600879.1">
    <property type="nucleotide sequence ID" value="XM_046744923.1"/>
</dbReference>
<gene>
    <name evidence="2" type="primary">LOC107222755</name>
</gene>
<evidence type="ECO:0000313" key="1">
    <source>
        <dbReference type="Proteomes" id="UP000829291"/>
    </source>
</evidence>
<organism evidence="1 2">
    <name type="scientific">Neodiprion lecontei</name>
    <name type="common">Redheaded pine sawfly</name>
    <dbReference type="NCBI Taxonomy" id="441921"/>
    <lineage>
        <taxon>Eukaryota</taxon>
        <taxon>Metazoa</taxon>
        <taxon>Ecdysozoa</taxon>
        <taxon>Arthropoda</taxon>
        <taxon>Hexapoda</taxon>
        <taxon>Insecta</taxon>
        <taxon>Pterygota</taxon>
        <taxon>Neoptera</taxon>
        <taxon>Endopterygota</taxon>
        <taxon>Hymenoptera</taxon>
        <taxon>Tenthredinoidea</taxon>
        <taxon>Diprionidae</taxon>
        <taxon>Diprioninae</taxon>
        <taxon>Neodiprion</taxon>
    </lineage>
</organism>
<proteinExistence type="predicted"/>
<dbReference type="PANTHER" id="PTHR33960:SF1">
    <property type="entry name" value="SIMILAR TO KIAA0825 PROTEIN"/>
    <property type="match status" value="1"/>
</dbReference>
<protein>
    <submittedName>
        <fullName evidence="2">Uncharacterized protein LOC107222755 isoform X1</fullName>
    </submittedName>
</protein>